<dbReference type="PANTHER" id="PTHR43514">
    <property type="entry name" value="ABC TRANSPORTER I FAMILY MEMBER 10"/>
    <property type="match status" value="1"/>
</dbReference>
<dbReference type="Gene3D" id="2.40.50.100">
    <property type="match status" value="1"/>
</dbReference>
<feature type="domain" description="ABC transporter" evidence="10">
    <location>
        <begin position="1"/>
        <end position="232"/>
    </location>
</feature>
<evidence type="ECO:0000313" key="13">
    <source>
        <dbReference type="Proteomes" id="UP000199556"/>
    </source>
</evidence>
<keyword evidence="2" id="KW-1003">Cell membrane</keyword>
<keyword evidence="7" id="KW-1278">Translocase</keyword>
<dbReference type="InterPro" id="IPR050334">
    <property type="entry name" value="Molybdenum_import_ModC"/>
</dbReference>
<dbReference type="STRING" id="195064.SAMN05421721_10219"/>
<evidence type="ECO:0000256" key="8">
    <source>
        <dbReference type="ARBA" id="ARBA00023136"/>
    </source>
</evidence>
<dbReference type="InterPro" id="IPR005116">
    <property type="entry name" value="Transp-assoc_OB_typ1"/>
</dbReference>
<evidence type="ECO:0000256" key="1">
    <source>
        <dbReference type="ARBA" id="ARBA00022448"/>
    </source>
</evidence>
<evidence type="ECO:0000256" key="5">
    <source>
        <dbReference type="ARBA" id="ARBA00022741"/>
    </source>
</evidence>
<feature type="domain" description="Mop" evidence="11">
    <location>
        <begin position="291"/>
        <end position="355"/>
    </location>
</feature>
<keyword evidence="1" id="KW-0813">Transport</keyword>
<dbReference type="GO" id="GO:0140359">
    <property type="term" value="F:ABC-type transporter activity"/>
    <property type="evidence" value="ECO:0007669"/>
    <property type="project" value="InterPro"/>
</dbReference>
<gene>
    <name evidence="12" type="ORF">SAMN05421721_10219</name>
</gene>
<dbReference type="PROSITE" id="PS51866">
    <property type="entry name" value="MOP"/>
    <property type="match status" value="1"/>
</dbReference>
<dbReference type="PROSITE" id="PS50893">
    <property type="entry name" value="ABC_TRANSPORTER_2"/>
    <property type="match status" value="1"/>
</dbReference>
<keyword evidence="5" id="KW-0547">Nucleotide-binding</keyword>
<dbReference type="GO" id="GO:0016020">
    <property type="term" value="C:membrane"/>
    <property type="evidence" value="ECO:0007669"/>
    <property type="project" value="InterPro"/>
</dbReference>
<dbReference type="PROSITE" id="PS00211">
    <property type="entry name" value="ABC_TRANSPORTER_1"/>
    <property type="match status" value="1"/>
</dbReference>
<dbReference type="Pfam" id="PF03459">
    <property type="entry name" value="TOBE"/>
    <property type="match status" value="1"/>
</dbReference>
<dbReference type="NCBIfam" id="TIGR02142">
    <property type="entry name" value="modC_ABC"/>
    <property type="match status" value="1"/>
</dbReference>
<dbReference type="EMBL" id="FOUO01000002">
    <property type="protein sequence ID" value="SFM28527.1"/>
    <property type="molecule type" value="Genomic_DNA"/>
</dbReference>
<dbReference type="InterPro" id="IPR027417">
    <property type="entry name" value="P-loop_NTPase"/>
</dbReference>
<dbReference type="Gene3D" id="3.40.50.300">
    <property type="entry name" value="P-loop containing nucleotide triphosphate hydrolases"/>
    <property type="match status" value="1"/>
</dbReference>
<dbReference type="InterPro" id="IPR017871">
    <property type="entry name" value="ABC_transporter-like_CS"/>
</dbReference>
<accession>A0A1I4PL95</accession>
<keyword evidence="6 12" id="KW-0067">ATP-binding</keyword>
<dbReference type="InterPro" id="IPR003439">
    <property type="entry name" value="ABC_transporter-like_ATP-bd"/>
</dbReference>
<name>A0A1I4PL95_ECTMO</name>
<dbReference type="RefSeq" id="WP_090483445.1">
    <property type="nucleotide sequence ID" value="NZ_FOUO01000002.1"/>
</dbReference>
<organism evidence="12 13">
    <name type="scientific">Ectothiorhodospira mobilis</name>
    <dbReference type="NCBI Taxonomy" id="195064"/>
    <lineage>
        <taxon>Bacteria</taxon>
        <taxon>Pseudomonadati</taxon>
        <taxon>Pseudomonadota</taxon>
        <taxon>Gammaproteobacteria</taxon>
        <taxon>Chromatiales</taxon>
        <taxon>Ectothiorhodospiraceae</taxon>
        <taxon>Ectothiorhodospira</taxon>
    </lineage>
</organism>
<evidence type="ECO:0000256" key="9">
    <source>
        <dbReference type="PROSITE-ProRule" id="PRU01213"/>
    </source>
</evidence>
<dbReference type="GO" id="GO:0016887">
    <property type="term" value="F:ATP hydrolysis activity"/>
    <property type="evidence" value="ECO:0007669"/>
    <property type="project" value="InterPro"/>
</dbReference>
<evidence type="ECO:0000256" key="6">
    <source>
        <dbReference type="ARBA" id="ARBA00022840"/>
    </source>
</evidence>
<evidence type="ECO:0000259" key="11">
    <source>
        <dbReference type="PROSITE" id="PS51866"/>
    </source>
</evidence>
<evidence type="ECO:0000256" key="7">
    <source>
        <dbReference type="ARBA" id="ARBA00022967"/>
    </source>
</evidence>
<keyword evidence="3 9" id="KW-0500">Molybdenum</keyword>
<dbReference type="InterPro" id="IPR008995">
    <property type="entry name" value="Mo/tungstate-bd_C_term_dom"/>
</dbReference>
<dbReference type="SUPFAM" id="SSF50331">
    <property type="entry name" value="MOP-like"/>
    <property type="match status" value="1"/>
</dbReference>
<evidence type="ECO:0000256" key="2">
    <source>
        <dbReference type="ARBA" id="ARBA00022475"/>
    </source>
</evidence>
<sequence>MSIRAAFHVDRGDFVLDVDLEIPGTGVTALFGRSGSGKTTLLRCLAGLEAAHSGHLTFRGETWQDGHWQLPVHRRPLGYVFQEARLFPHLDVRRNLTYGQRRIPRDQRRVAFEETVRLLGLENLLGRPADALSGGQRQRVSIARALLTSPRLLLMDEPMASLDDTSKQEILPYLERLRDELSIPVIYVSHAVGEVTRLADHLVLLEDGRIRARGPLPELLARSDLPFGRSEGAASVLRATVRGHDPAHQLTQLACGGGTLLMPRPAPPVTDTLRLRIPARDVALALTPPRDTSILNHLPATVAAILDDPHPGHVLVRLDTGGQPLLARITRRSREQLGLAPGMAVHALIKGVALD</sequence>
<dbReference type="InterPro" id="IPR011868">
    <property type="entry name" value="ModC_ABC_ATP-bd"/>
</dbReference>
<dbReference type="InterPro" id="IPR003593">
    <property type="entry name" value="AAA+_ATPase"/>
</dbReference>
<dbReference type="GO" id="GO:0005524">
    <property type="term" value="F:ATP binding"/>
    <property type="evidence" value="ECO:0007669"/>
    <property type="project" value="UniProtKB-KW"/>
</dbReference>
<dbReference type="InterPro" id="IPR004606">
    <property type="entry name" value="Mop_domain"/>
</dbReference>
<dbReference type="OrthoDB" id="9802264at2"/>
<dbReference type="SUPFAM" id="SSF52540">
    <property type="entry name" value="P-loop containing nucleoside triphosphate hydrolases"/>
    <property type="match status" value="1"/>
</dbReference>
<dbReference type="AlphaFoldDB" id="A0A1I4PL95"/>
<keyword evidence="4" id="KW-0997">Cell inner membrane</keyword>
<proteinExistence type="predicted"/>
<dbReference type="Proteomes" id="UP000199556">
    <property type="component" value="Unassembled WGS sequence"/>
</dbReference>
<dbReference type="PANTHER" id="PTHR43514:SF10">
    <property type="entry name" value="MOLYBDENUM IMPORT ATP-BINDING PROTEIN MODC 2"/>
    <property type="match status" value="1"/>
</dbReference>
<dbReference type="GO" id="GO:0015098">
    <property type="term" value="F:molybdate ion transmembrane transporter activity"/>
    <property type="evidence" value="ECO:0007669"/>
    <property type="project" value="InterPro"/>
</dbReference>
<keyword evidence="8" id="KW-0472">Membrane</keyword>
<evidence type="ECO:0000256" key="4">
    <source>
        <dbReference type="ARBA" id="ARBA00022519"/>
    </source>
</evidence>
<dbReference type="Pfam" id="PF00005">
    <property type="entry name" value="ABC_tran"/>
    <property type="match status" value="1"/>
</dbReference>
<evidence type="ECO:0000313" key="12">
    <source>
        <dbReference type="EMBL" id="SFM28527.1"/>
    </source>
</evidence>
<protein>
    <submittedName>
        <fullName evidence="12">Molybdate transport system ATP-binding protein</fullName>
    </submittedName>
</protein>
<evidence type="ECO:0000256" key="3">
    <source>
        <dbReference type="ARBA" id="ARBA00022505"/>
    </source>
</evidence>
<keyword evidence="13" id="KW-1185">Reference proteome</keyword>
<reference evidence="12 13" key="1">
    <citation type="submission" date="2016-10" db="EMBL/GenBank/DDBJ databases">
        <authorList>
            <person name="de Groot N.N."/>
        </authorList>
    </citation>
    <scope>NUCLEOTIDE SEQUENCE [LARGE SCALE GENOMIC DNA]</scope>
    <source>
        <strain evidence="12 13">DSM 4180</strain>
    </source>
</reference>
<evidence type="ECO:0000259" key="10">
    <source>
        <dbReference type="PROSITE" id="PS50893"/>
    </source>
</evidence>
<dbReference type="SMART" id="SM00382">
    <property type="entry name" value="AAA"/>
    <property type="match status" value="1"/>
</dbReference>